<dbReference type="SUPFAM" id="SSF50729">
    <property type="entry name" value="PH domain-like"/>
    <property type="match status" value="1"/>
</dbReference>
<dbReference type="Pfam" id="PF22697">
    <property type="entry name" value="SOS1_NGEF_PH"/>
    <property type="match status" value="1"/>
</dbReference>
<evidence type="ECO:0000256" key="2">
    <source>
        <dbReference type="SAM" id="MobiDB-lite"/>
    </source>
</evidence>
<evidence type="ECO:0000313" key="5">
    <source>
        <dbReference type="EMBL" id="CAI8025347.1"/>
    </source>
</evidence>
<dbReference type="EMBL" id="CASHTH010002140">
    <property type="protein sequence ID" value="CAI8025347.1"/>
    <property type="molecule type" value="Genomic_DNA"/>
</dbReference>
<organism evidence="5 6">
    <name type="scientific">Geodia barretti</name>
    <name type="common">Barrett's horny sponge</name>
    <dbReference type="NCBI Taxonomy" id="519541"/>
    <lineage>
        <taxon>Eukaryota</taxon>
        <taxon>Metazoa</taxon>
        <taxon>Porifera</taxon>
        <taxon>Demospongiae</taxon>
        <taxon>Heteroscleromorpha</taxon>
        <taxon>Tetractinellida</taxon>
        <taxon>Astrophorina</taxon>
        <taxon>Geodiidae</taxon>
        <taxon>Geodia</taxon>
    </lineage>
</organism>
<dbReference type="GO" id="GO:0031267">
    <property type="term" value="F:small GTPase binding"/>
    <property type="evidence" value="ECO:0007669"/>
    <property type="project" value="TreeGrafter"/>
</dbReference>
<dbReference type="PROSITE" id="PS50010">
    <property type="entry name" value="DH_2"/>
    <property type="match status" value="1"/>
</dbReference>
<dbReference type="Pfam" id="PF00621">
    <property type="entry name" value="RhoGEF"/>
    <property type="match status" value="1"/>
</dbReference>
<dbReference type="InterPro" id="IPR001849">
    <property type="entry name" value="PH_domain"/>
</dbReference>
<dbReference type="InterPro" id="IPR011993">
    <property type="entry name" value="PH-like_dom_sf"/>
</dbReference>
<dbReference type="Proteomes" id="UP001174909">
    <property type="component" value="Unassembled WGS sequence"/>
</dbReference>
<feature type="compositionally biased region" description="Basic residues" evidence="2">
    <location>
        <begin position="657"/>
        <end position="666"/>
    </location>
</feature>
<dbReference type="SMART" id="SM00233">
    <property type="entry name" value="PH"/>
    <property type="match status" value="1"/>
</dbReference>
<dbReference type="SUPFAM" id="SSF48065">
    <property type="entry name" value="DBL homology domain (DH-domain)"/>
    <property type="match status" value="1"/>
</dbReference>
<dbReference type="PROSITE" id="PS00741">
    <property type="entry name" value="DH_1"/>
    <property type="match status" value="1"/>
</dbReference>
<sequence length="818" mass="91259">MCQQQLNHMLPLGAYLLKPVQRVMKYPLLLRQLIKNMCVDDHGFSEVSSAIDIMTSVSKHINEMKEEYDADVYVRGLDNLIKGCEGVVDLVTAGGLMLEWYSGPALIVSSGKSGNLRYAGGRSTIPSLRSRADRHLYTFLFKRLMLLTKKDDDGYQYKTHLEIADIQLSQRVEKETSATFQVRQVSTGNFYNLQAETHKGKEKWVNTIKKLLMESLPGLPDKARMLIMAGFPTESSQAQTSRNTRAKHRKRSSTSPGSLTSQLVQASLVATLQLEPFQEQSGEQHNEGAEVCNSAESIVDDLMELAIETPEKKTKDTTSGEAPQMLHLSPARVKRSEKKKSVVDATEQLTKYDDEPCQPFSKGFSGCRIVQNLSIVKEANSKQKTAEDNMSIDGDEVTVPHLTVYCTSTEQPSDTSLCLNQGDMQTLKVLLCISQESVTETDEESLGTPRLAPPLEFTDDYIDSMTNTGMMQCTHVGRGLDDDEFVLPESNMCQSKVSNIGVSTPRNPPTDHTQKSILNWQTSPTCLKSQSIHCQEQFCLCEASIISKTCTTHEKQNTVLHTNIEHYSSPKLEEHQHSSPSLENRGMFPFVLQQSQTQKAAKPTLRHMNPYTGNPEEELSFDEVLQHYDNYASSTGKTARSWCVNQLSGSPSLPKGEKRRKDRKRSMTVASFDRKTLLAAVEGTFSQPSTESPKKPHSKVQHLAREYSRRIKDNQMNKHSPVNDKVCALPNWVPEGPVERLVKGNKETTNHPVENLSWMSKKDSGSSPTLHPEQTSMTVYHIPPTDVQLQTSPTTNTQSNKGLKGLVKSLVVKFGGGK</sequence>
<dbReference type="PROSITE" id="PS50003">
    <property type="entry name" value="PH_DOMAIN"/>
    <property type="match status" value="1"/>
</dbReference>
<gene>
    <name evidence="5" type="ORF">GBAR_LOCUS14649</name>
</gene>
<protein>
    <submittedName>
        <fullName evidence="5">Pleckstrin homology domain-containing family G member 1</fullName>
    </submittedName>
</protein>
<feature type="domain" description="PH" evidence="3">
    <location>
        <begin position="109"/>
        <end position="213"/>
    </location>
</feature>
<feature type="domain" description="DH" evidence="4">
    <location>
        <begin position="1"/>
        <end position="64"/>
    </location>
</feature>
<dbReference type="GO" id="GO:0005085">
    <property type="term" value="F:guanyl-nucleotide exchange factor activity"/>
    <property type="evidence" value="ECO:0007669"/>
    <property type="project" value="UniProtKB-KW"/>
</dbReference>
<evidence type="ECO:0000313" key="6">
    <source>
        <dbReference type="Proteomes" id="UP001174909"/>
    </source>
</evidence>
<feature type="compositionally biased region" description="Polar residues" evidence="2">
    <location>
        <begin position="233"/>
        <end position="243"/>
    </location>
</feature>
<comment type="caution">
    <text evidence="5">The sequence shown here is derived from an EMBL/GenBank/DDBJ whole genome shotgun (WGS) entry which is preliminary data.</text>
</comment>
<dbReference type="InterPro" id="IPR055251">
    <property type="entry name" value="SOS1_NGEF_PH"/>
</dbReference>
<keyword evidence="6" id="KW-1185">Reference proteome</keyword>
<accession>A0AA35WSY0</accession>
<dbReference type="Gene3D" id="1.20.900.10">
    <property type="entry name" value="Dbl homology (DH) domain"/>
    <property type="match status" value="1"/>
</dbReference>
<dbReference type="InterPro" id="IPR001331">
    <property type="entry name" value="GDS_CDC24_CS"/>
</dbReference>
<reference evidence="5" key="1">
    <citation type="submission" date="2023-03" db="EMBL/GenBank/DDBJ databases">
        <authorList>
            <person name="Steffen K."/>
            <person name="Cardenas P."/>
        </authorList>
    </citation>
    <scope>NUCLEOTIDE SEQUENCE</scope>
</reference>
<dbReference type="AlphaFoldDB" id="A0AA35WSY0"/>
<dbReference type="InterPro" id="IPR035899">
    <property type="entry name" value="DBL_dom_sf"/>
</dbReference>
<evidence type="ECO:0000259" key="3">
    <source>
        <dbReference type="PROSITE" id="PS50003"/>
    </source>
</evidence>
<keyword evidence="1" id="KW-0344">Guanine-nucleotide releasing factor</keyword>
<feature type="region of interest" description="Disordered" evidence="2">
    <location>
        <begin position="645"/>
        <end position="667"/>
    </location>
</feature>
<feature type="region of interest" description="Disordered" evidence="2">
    <location>
        <begin position="231"/>
        <end position="261"/>
    </location>
</feature>
<dbReference type="GO" id="GO:0035556">
    <property type="term" value="P:intracellular signal transduction"/>
    <property type="evidence" value="ECO:0007669"/>
    <property type="project" value="InterPro"/>
</dbReference>
<evidence type="ECO:0000256" key="1">
    <source>
        <dbReference type="ARBA" id="ARBA00022658"/>
    </source>
</evidence>
<proteinExistence type="predicted"/>
<name>A0AA35WSY0_GEOBA</name>
<dbReference type="PANTHER" id="PTHR45924:SF2">
    <property type="entry name" value="FI17866P1"/>
    <property type="match status" value="1"/>
</dbReference>
<dbReference type="Gene3D" id="2.30.29.30">
    <property type="entry name" value="Pleckstrin-homology domain (PH domain)/Phosphotyrosine-binding domain (PTB)"/>
    <property type="match status" value="1"/>
</dbReference>
<dbReference type="PANTHER" id="PTHR45924">
    <property type="entry name" value="FI17866P1"/>
    <property type="match status" value="1"/>
</dbReference>
<dbReference type="InterPro" id="IPR000219">
    <property type="entry name" value="DH_dom"/>
</dbReference>
<evidence type="ECO:0000259" key="4">
    <source>
        <dbReference type="PROSITE" id="PS50010"/>
    </source>
</evidence>